<evidence type="ECO:0000256" key="4">
    <source>
        <dbReference type="ARBA" id="ARBA00022737"/>
    </source>
</evidence>
<dbReference type="RefSeq" id="WP_250195806.1">
    <property type="nucleotide sequence ID" value="NZ_CP097635.1"/>
</dbReference>
<keyword evidence="6" id="KW-0378">Hydrolase</keyword>
<keyword evidence="5" id="KW-0418">Kinase</keyword>
<reference evidence="8" key="1">
    <citation type="submission" date="2022-05" db="EMBL/GenBank/DDBJ databases">
        <title>An RpoN-dependent PEP-CTERM gene is involved in floc formation of an Aquincola tertiaricarbonis strain.</title>
        <authorList>
            <person name="Qiu D."/>
            <person name="Xia M."/>
        </authorList>
    </citation>
    <scope>NUCLEOTIDE SEQUENCE</scope>
    <source>
        <strain evidence="8">RN12</strain>
    </source>
</reference>
<evidence type="ECO:0000256" key="3">
    <source>
        <dbReference type="ARBA" id="ARBA00022679"/>
    </source>
</evidence>
<keyword evidence="2" id="KW-0597">Phosphoprotein</keyword>
<dbReference type="Pfam" id="PF06745">
    <property type="entry name" value="ATPase"/>
    <property type="match status" value="2"/>
</dbReference>
<evidence type="ECO:0000256" key="6">
    <source>
        <dbReference type="ARBA" id="ARBA00022801"/>
    </source>
</evidence>
<evidence type="ECO:0000313" key="9">
    <source>
        <dbReference type="Proteomes" id="UP001056201"/>
    </source>
</evidence>
<dbReference type="EMBL" id="CP097635">
    <property type="protein sequence ID" value="URI07572.1"/>
    <property type="molecule type" value="Genomic_DNA"/>
</dbReference>
<dbReference type="SUPFAM" id="SSF52540">
    <property type="entry name" value="P-loop containing nucleoside triphosphate hydrolases"/>
    <property type="match status" value="2"/>
</dbReference>
<evidence type="ECO:0000256" key="5">
    <source>
        <dbReference type="ARBA" id="ARBA00022777"/>
    </source>
</evidence>
<dbReference type="InterPro" id="IPR014774">
    <property type="entry name" value="KaiC-like_dom"/>
</dbReference>
<protein>
    <recommendedName>
        <fullName evidence="1">non-specific serine/threonine protein kinase</fullName>
        <ecNumber evidence="1">2.7.11.1</ecNumber>
    </recommendedName>
</protein>
<keyword evidence="9" id="KW-1185">Reference proteome</keyword>
<evidence type="ECO:0000259" key="7">
    <source>
        <dbReference type="PROSITE" id="PS51146"/>
    </source>
</evidence>
<dbReference type="InterPro" id="IPR030665">
    <property type="entry name" value="KaiC"/>
</dbReference>
<sequence>MTPPPSQHPPQAAPRASTGIAGLDDVLGGGLPARHLYLVEGEPGTGKTTLGIQFLLEGLRCGESGLYVTLSETADELRSVAAAHGWSLEGLQLFELVTAEGLSAEAEQSILHPSEVELGETTRGVMAEVERHHPQRVVFDSLSEMRLLAQDPLRYRRQILALKHFFARHRCTVLLLDDKTSQDNDLQLHSIAHGVLSLGQNSGHYGEDKRYLRVAKLRGAKFRGGEHDFRLDTGGIALFPRLTAADHRGSLAHVVRSTGHAVLDRMLGGGLTSGSNTLFAGPSGVGKTTTAVACTVAALQRGEKAAYYLFDEGLGTLLARCRMLGLPVEPYIDSGSLEVHALDPAAVSPGEFAHMVRDAVERRGVTSLVIDSLNAYLQGMPGGKFLLLQMHELLTYLNQRGVATILVLGQHGLFGEGSSDVDLSYLSDALLLFRFFEARGRLLKAVSVVKSRTSAHEPFIREFRLGQGGVEVGAALTDFEGVMRGVPSYRGTQALLGDEVATEPAR</sequence>
<dbReference type="PANTHER" id="PTHR42926:SF1">
    <property type="entry name" value="CIRCADIAN CLOCK OSCILLATOR PROTEIN KAIC 1"/>
    <property type="match status" value="1"/>
</dbReference>
<dbReference type="PANTHER" id="PTHR42926">
    <property type="match status" value="1"/>
</dbReference>
<feature type="domain" description="KaiC" evidence="7">
    <location>
        <begin position="14"/>
        <end position="252"/>
    </location>
</feature>
<dbReference type="InterPro" id="IPR003593">
    <property type="entry name" value="AAA+_ATPase"/>
</dbReference>
<evidence type="ECO:0000313" key="8">
    <source>
        <dbReference type="EMBL" id="URI07572.1"/>
    </source>
</evidence>
<evidence type="ECO:0000256" key="2">
    <source>
        <dbReference type="ARBA" id="ARBA00022553"/>
    </source>
</evidence>
<gene>
    <name evidence="8" type="ORF">MW290_02805</name>
</gene>
<dbReference type="InterPro" id="IPR051347">
    <property type="entry name" value="Circadian_clock_KaiC-rel"/>
</dbReference>
<dbReference type="Gene3D" id="3.40.50.300">
    <property type="entry name" value="P-loop containing nucleotide triphosphate hydrolases"/>
    <property type="match status" value="2"/>
</dbReference>
<dbReference type="SMART" id="SM00382">
    <property type="entry name" value="AAA"/>
    <property type="match status" value="2"/>
</dbReference>
<name>A0ABY4S6Q7_AQUTE</name>
<dbReference type="PIRSF" id="PIRSF039117">
    <property type="entry name" value="KaiC"/>
    <property type="match status" value="1"/>
</dbReference>
<dbReference type="EC" id="2.7.11.1" evidence="1"/>
<dbReference type="PROSITE" id="PS51146">
    <property type="entry name" value="KAIC"/>
    <property type="match status" value="2"/>
</dbReference>
<dbReference type="Proteomes" id="UP001056201">
    <property type="component" value="Chromosome 1"/>
</dbReference>
<accession>A0ABY4S6Q7</accession>
<organism evidence="8 9">
    <name type="scientific">Aquincola tertiaricarbonis</name>
    <dbReference type="NCBI Taxonomy" id="391953"/>
    <lineage>
        <taxon>Bacteria</taxon>
        <taxon>Pseudomonadati</taxon>
        <taxon>Pseudomonadota</taxon>
        <taxon>Betaproteobacteria</taxon>
        <taxon>Burkholderiales</taxon>
        <taxon>Sphaerotilaceae</taxon>
        <taxon>Aquincola</taxon>
    </lineage>
</organism>
<feature type="domain" description="KaiC" evidence="7">
    <location>
        <begin position="254"/>
        <end position="486"/>
    </location>
</feature>
<dbReference type="InterPro" id="IPR010624">
    <property type="entry name" value="KaiC_dom"/>
</dbReference>
<keyword evidence="3" id="KW-0808">Transferase</keyword>
<proteinExistence type="predicted"/>
<dbReference type="InterPro" id="IPR027417">
    <property type="entry name" value="P-loop_NTPase"/>
</dbReference>
<evidence type="ECO:0000256" key="1">
    <source>
        <dbReference type="ARBA" id="ARBA00012513"/>
    </source>
</evidence>
<keyword evidence="4" id="KW-0677">Repeat</keyword>
<dbReference type="CDD" id="cd19488">
    <property type="entry name" value="KaiC-like_N"/>
    <property type="match status" value="1"/>
</dbReference>